<dbReference type="PANTHER" id="PTHR43236">
    <property type="entry name" value="ANTITOXIN HIGA1"/>
    <property type="match status" value="1"/>
</dbReference>
<accession>A0ABD3Y8J2</accession>
<proteinExistence type="predicted"/>
<evidence type="ECO:0000313" key="2">
    <source>
        <dbReference type="EMBL" id="KDC50711.1"/>
    </source>
</evidence>
<protein>
    <recommendedName>
        <fullName evidence="1">IrrE N-terminal-like domain-containing protein</fullName>
    </recommendedName>
</protein>
<name>A0ABD3Y8J2_9GAMM</name>
<evidence type="ECO:0000313" key="3">
    <source>
        <dbReference type="Proteomes" id="UP000027154"/>
    </source>
</evidence>
<dbReference type="RefSeq" id="WP_008136847.1">
    <property type="nucleotide sequence ID" value="NZ_JJNZ01000035.1"/>
</dbReference>
<dbReference type="Pfam" id="PF06114">
    <property type="entry name" value="Peptidase_M78"/>
    <property type="match status" value="1"/>
</dbReference>
<organism evidence="2 3">
    <name type="scientific">Pseudoalteromonas fuliginea</name>
    <dbReference type="NCBI Taxonomy" id="1872678"/>
    <lineage>
        <taxon>Bacteria</taxon>
        <taxon>Pseudomonadati</taxon>
        <taxon>Pseudomonadota</taxon>
        <taxon>Gammaproteobacteria</taxon>
        <taxon>Alteromonadales</taxon>
        <taxon>Pseudoalteromonadaceae</taxon>
        <taxon>Pseudoalteromonas</taxon>
    </lineage>
</organism>
<dbReference type="PANTHER" id="PTHR43236:SF2">
    <property type="entry name" value="BLL0069 PROTEIN"/>
    <property type="match status" value="1"/>
</dbReference>
<comment type="caution">
    <text evidence="2">The sequence shown here is derived from an EMBL/GenBank/DDBJ whole genome shotgun (WGS) entry which is preliminary data.</text>
</comment>
<feature type="domain" description="IrrE N-terminal-like" evidence="1">
    <location>
        <begin position="34"/>
        <end position="160"/>
    </location>
</feature>
<dbReference type="Gene3D" id="1.10.10.2910">
    <property type="match status" value="1"/>
</dbReference>
<gene>
    <name evidence="2" type="ORF">DC53_11600</name>
</gene>
<dbReference type="InterPro" id="IPR052345">
    <property type="entry name" value="Rad_response_metalloprotease"/>
</dbReference>
<reference evidence="2 3" key="1">
    <citation type="submission" date="2014-04" db="EMBL/GenBank/DDBJ databases">
        <title>Pseudoalteromonas galatheae sp. nov., isolated from a deep-sea polychaete near Canal Concepcion, Chile.</title>
        <authorList>
            <person name="Machado H.R."/>
            <person name="Gram L."/>
            <person name="Vynne N.G."/>
        </authorList>
    </citation>
    <scope>NUCLEOTIDE SEQUENCE [LARGE SCALE GENOMIC DNA]</scope>
    <source>
        <strain evidence="2 3">KMM216</strain>
    </source>
</reference>
<dbReference type="EMBL" id="JJNZ01000035">
    <property type="protein sequence ID" value="KDC50711.1"/>
    <property type="molecule type" value="Genomic_DNA"/>
</dbReference>
<dbReference type="AlphaFoldDB" id="A0ABD3Y8J2"/>
<sequence>MKVCQEWYRLTDEQVNIILSFQRDFPVKVGAIAKAFNIVVKRSTLKPGISGQIKEEDGAVLIKINRHDSLGRQRFTLAHEIAHFLLHRDKLKDGIEDTILFRSALSDKLEVEANRLAADIVMPFSLIESIEFPSNTRLEVKTEYLANLAELSIPAMEIRLGKKGF</sequence>
<evidence type="ECO:0000259" key="1">
    <source>
        <dbReference type="Pfam" id="PF06114"/>
    </source>
</evidence>
<dbReference type="InterPro" id="IPR010359">
    <property type="entry name" value="IrrE_HExxH"/>
</dbReference>
<dbReference type="Proteomes" id="UP000027154">
    <property type="component" value="Unassembled WGS sequence"/>
</dbReference>